<dbReference type="OrthoDB" id="9800887at2"/>
<dbReference type="EMBL" id="QYUP01000122">
    <property type="protein sequence ID" value="RJG14976.1"/>
    <property type="molecule type" value="Genomic_DNA"/>
</dbReference>
<dbReference type="PANTHER" id="PTHR33711">
    <property type="entry name" value="DIOXYGENASE, PUTATIVE (AFU_ORTHOLOGUE AFUA_2G02910)-RELATED"/>
    <property type="match status" value="1"/>
</dbReference>
<dbReference type="RefSeq" id="WP_119811664.1">
    <property type="nucleotide sequence ID" value="NZ_QYUP01000122.1"/>
</dbReference>
<comment type="caution">
    <text evidence="12">The sequence shown here is derived from an EMBL/GenBank/DDBJ whole genome shotgun (WGS) entry which is preliminary data.</text>
</comment>
<dbReference type="GO" id="GO:0008199">
    <property type="term" value="F:ferric iron binding"/>
    <property type="evidence" value="ECO:0007669"/>
    <property type="project" value="InterPro"/>
</dbReference>
<dbReference type="Pfam" id="PF04444">
    <property type="entry name" value="Dioxygenase_N"/>
    <property type="match status" value="1"/>
</dbReference>
<evidence type="ECO:0000256" key="2">
    <source>
        <dbReference type="ARBA" id="ARBA00001965"/>
    </source>
</evidence>
<dbReference type="InterPro" id="IPR000627">
    <property type="entry name" value="Intradiol_dOase_C"/>
</dbReference>
<dbReference type="AlphaFoldDB" id="A0A418XR72"/>
<dbReference type="InterPro" id="IPR050770">
    <property type="entry name" value="Intradiol_RC_Dioxygenase"/>
</dbReference>
<evidence type="ECO:0000256" key="10">
    <source>
        <dbReference type="ARBA" id="ARBA00023004"/>
    </source>
</evidence>
<keyword evidence="8 12" id="KW-0223">Dioxygenase</keyword>
<keyword evidence="10" id="KW-0408">Iron</keyword>
<dbReference type="PROSITE" id="PS00083">
    <property type="entry name" value="INTRADIOL_DIOXYGENAS"/>
    <property type="match status" value="1"/>
</dbReference>
<evidence type="ECO:0000256" key="3">
    <source>
        <dbReference type="ARBA" id="ARBA00004957"/>
    </source>
</evidence>
<gene>
    <name evidence="12" type="primary">catA</name>
    <name evidence="12" type="ORF">D3872_15600</name>
</gene>
<reference evidence="12 13" key="1">
    <citation type="submission" date="2018-09" db="EMBL/GenBank/DDBJ databases">
        <authorList>
            <person name="Zhu H."/>
        </authorList>
    </citation>
    <scope>NUCLEOTIDE SEQUENCE [LARGE SCALE GENOMIC DNA]</scope>
    <source>
        <strain evidence="12 13">K1S02-61</strain>
    </source>
</reference>
<comment type="pathway">
    <text evidence="3">Aromatic compound metabolism; beta-ketoadipate pathway; 5-oxo-4,5-dihydro-2-furylacetate from catechol: step 1/3.</text>
</comment>
<comment type="similarity">
    <text evidence="4">Belongs to the intradiol ring-cleavage dioxygenase family.</text>
</comment>
<dbReference type="EC" id="1.13.11.1" evidence="5"/>
<keyword evidence="6" id="KW-0479">Metal-binding</keyword>
<dbReference type="InterPro" id="IPR012801">
    <property type="entry name" value="Cchol_dOase_prob"/>
</dbReference>
<keyword evidence="13" id="KW-1185">Reference proteome</keyword>
<evidence type="ECO:0000256" key="9">
    <source>
        <dbReference type="ARBA" id="ARBA00023002"/>
    </source>
</evidence>
<evidence type="ECO:0000256" key="1">
    <source>
        <dbReference type="ARBA" id="ARBA00001312"/>
    </source>
</evidence>
<sequence>MNHAEIEQLVNNFVVDTAKGPVDARLQQVVVRLLGDLFKAVEDLDLTATEVWKGIEYFAEAGATHELGLLAAGLGLERFIDIRADEADARAGLSGGTPRTIEGPLYVAGAPASTGFARLDDGTEEKDGEVLFMQGTVYDGNGKPLPNAKVEVWHANLMGNYSFFDKSQSHFNLRRTIVTDANGRYQFRSIVPSGYGCPPNGTTQALLDKLGRHGQRPAHIHFFVTAEGHRRLTTQINIDGDEYLWDDFAFASREGLVPGVVRVSEAQELAKRDVRKPFASIDFDFRLVADAANVPSGEVGRIRAAA</sequence>
<dbReference type="Gene3D" id="2.60.130.10">
    <property type="entry name" value="Aromatic compound dioxygenase"/>
    <property type="match status" value="1"/>
</dbReference>
<keyword evidence="9 12" id="KW-0560">Oxidoreductase</keyword>
<comment type="cofactor">
    <cofactor evidence="2">
        <name>Fe(3+)</name>
        <dbReference type="ChEBI" id="CHEBI:29034"/>
    </cofactor>
</comment>
<evidence type="ECO:0000313" key="12">
    <source>
        <dbReference type="EMBL" id="RJG14976.1"/>
    </source>
</evidence>
<dbReference type="PANTHER" id="PTHR33711:SF7">
    <property type="entry name" value="INTRADIOL RING-CLEAVAGE DIOXYGENASES DOMAIN-CONTAINING PROTEIN-RELATED"/>
    <property type="match status" value="1"/>
</dbReference>
<dbReference type="UniPathway" id="UPA00157">
    <property type="reaction ID" value="UER00258"/>
</dbReference>
<dbReference type="GO" id="GO:0019614">
    <property type="term" value="P:catechol-containing compound catabolic process"/>
    <property type="evidence" value="ECO:0007669"/>
    <property type="project" value="InterPro"/>
</dbReference>
<feature type="domain" description="Intradiol ring-cleavage dioxygenases" evidence="11">
    <location>
        <begin position="133"/>
        <end position="161"/>
    </location>
</feature>
<evidence type="ECO:0000313" key="13">
    <source>
        <dbReference type="Proteomes" id="UP000284006"/>
    </source>
</evidence>
<organism evidence="12 13">
    <name type="scientific">Massilia cavernae</name>
    <dbReference type="NCBI Taxonomy" id="2320864"/>
    <lineage>
        <taxon>Bacteria</taxon>
        <taxon>Pseudomonadati</taxon>
        <taxon>Pseudomonadota</taxon>
        <taxon>Betaproteobacteria</taxon>
        <taxon>Burkholderiales</taxon>
        <taxon>Oxalobacteraceae</taxon>
        <taxon>Telluria group</taxon>
        <taxon>Massilia</taxon>
    </lineage>
</organism>
<evidence type="ECO:0000256" key="4">
    <source>
        <dbReference type="ARBA" id="ARBA00007825"/>
    </source>
</evidence>
<proteinExistence type="inferred from homology"/>
<dbReference type="InterPro" id="IPR007535">
    <property type="entry name" value="Catechol_dOase_N"/>
</dbReference>
<dbReference type="Proteomes" id="UP000284006">
    <property type="component" value="Unassembled WGS sequence"/>
</dbReference>
<evidence type="ECO:0000256" key="5">
    <source>
        <dbReference type="ARBA" id="ARBA00013118"/>
    </source>
</evidence>
<accession>A0A418XR72</accession>
<protein>
    <recommendedName>
        <fullName evidence="5">catechol 1,2-dioxygenase</fullName>
        <ecNumber evidence="5">1.13.11.1</ecNumber>
    </recommendedName>
</protein>
<dbReference type="InterPro" id="IPR015889">
    <property type="entry name" value="Intradiol_dOase_core"/>
</dbReference>
<keyword evidence="7" id="KW-0058">Aromatic hydrocarbons catabolism</keyword>
<name>A0A418XR72_9BURK</name>
<dbReference type="GO" id="GO:0042952">
    <property type="term" value="P:beta-ketoadipate pathway"/>
    <property type="evidence" value="ECO:0007669"/>
    <property type="project" value="UniProtKB-UniPathway"/>
</dbReference>
<dbReference type="Pfam" id="PF00775">
    <property type="entry name" value="Dioxygenase_C"/>
    <property type="match status" value="1"/>
</dbReference>
<evidence type="ECO:0000256" key="7">
    <source>
        <dbReference type="ARBA" id="ARBA00022797"/>
    </source>
</evidence>
<dbReference type="NCBIfam" id="TIGR02439">
    <property type="entry name" value="catechol_proteo"/>
    <property type="match status" value="1"/>
</dbReference>
<dbReference type="SUPFAM" id="SSF49482">
    <property type="entry name" value="Aromatic compound dioxygenase"/>
    <property type="match status" value="1"/>
</dbReference>
<dbReference type="GO" id="GO:0018576">
    <property type="term" value="F:catechol 1,2-dioxygenase activity"/>
    <property type="evidence" value="ECO:0007669"/>
    <property type="project" value="UniProtKB-EC"/>
</dbReference>
<evidence type="ECO:0000256" key="6">
    <source>
        <dbReference type="ARBA" id="ARBA00022723"/>
    </source>
</evidence>
<evidence type="ECO:0000256" key="8">
    <source>
        <dbReference type="ARBA" id="ARBA00022964"/>
    </source>
</evidence>
<evidence type="ECO:0000259" key="11">
    <source>
        <dbReference type="PROSITE" id="PS00083"/>
    </source>
</evidence>
<comment type="catalytic activity">
    <reaction evidence="1">
        <text>catechol + O2 = cis,cis-muconate + 2 H(+)</text>
        <dbReference type="Rhea" id="RHEA:23852"/>
        <dbReference type="ChEBI" id="CHEBI:15378"/>
        <dbReference type="ChEBI" id="CHEBI:15379"/>
        <dbReference type="ChEBI" id="CHEBI:18135"/>
        <dbReference type="ChEBI" id="CHEBI:32379"/>
        <dbReference type="EC" id="1.13.11.1"/>
    </reaction>
</comment>